<feature type="compositionally biased region" description="Pro residues" evidence="4">
    <location>
        <begin position="246"/>
        <end position="264"/>
    </location>
</feature>
<protein>
    <submittedName>
        <fullName evidence="5">Ras-related GTP-binding protein A</fullName>
    </submittedName>
</protein>
<evidence type="ECO:0000313" key="6">
    <source>
        <dbReference type="Proteomes" id="UP001141327"/>
    </source>
</evidence>
<dbReference type="InterPro" id="IPR027417">
    <property type="entry name" value="P-loop_NTPase"/>
</dbReference>
<keyword evidence="2" id="KW-0547">Nucleotide-binding</keyword>
<dbReference type="InterPro" id="IPR006762">
    <property type="entry name" value="Gtr1_RagA"/>
</dbReference>
<proteinExistence type="inferred from homology"/>
<sequence length="315" mass="34165">MTSFFQRQREYIFQDVQILVYVFDIESQDIRKDVEYFQNALEALGAISPQAKVFCLLHKMDRIPADAREKAFRYREAELLRVAADMPLACFPTSIWDESLYRAWSAIAASFVPHPNTLARHLDVFCRNCDADEVVLFEQSTLLTIAHVSRRERPDADRERFSKISNILTQFRSSCARNRRAAPQAIEIRSSTFTAFAECFTTSTAILVVLSNPAIQPAVTLLNIQVARNHFERLFQAWSPAGPADPATPSPAAPAVPSQAPPATPGQAAASGGSGPGRGAAAALPAGGPGGSMGPPAPPHDMRSALRSAAGTSIA</sequence>
<reference evidence="5" key="1">
    <citation type="journal article" date="2022" name="bioRxiv">
        <title>Genomics of Preaxostyla Flagellates Illuminates Evolutionary Transitions and the Path Towards Mitochondrial Loss.</title>
        <authorList>
            <person name="Novak L.V.F."/>
            <person name="Treitli S.C."/>
            <person name="Pyrih J."/>
            <person name="Halakuc P."/>
            <person name="Pipaliya S.V."/>
            <person name="Vacek V."/>
            <person name="Brzon O."/>
            <person name="Soukal P."/>
            <person name="Eme L."/>
            <person name="Dacks J.B."/>
            <person name="Karnkowska A."/>
            <person name="Elias M."/>
            <person name="Hampl V."/>
        </authorList>
    </citation>
    <scope>NUCLEOTIDE SEQUENCE</scope>
    <source>
        <strain evidence="5">RCP-MX</strain>
    </source>
</reference>
<feature type="region of interest" description="Disordered" evidence="4">
    <location>
        <begin position="240"/>
        <end position="315"/>
    </location>
</feature>
<keyword evidence="6" id="KW-1185">Reference proteome</keyword>
<accession>A0ABQ8UUA6</accession>
<dbReference type="SUPFAM" id="SSF52540">
    <property type="entry name" value="P-loop containing nucleoside triphosphate hydrolases"/>
    <property type="match status" value="1"/>
</dbReference>
<gene>
    <name evidence="5" type="ORF">PAPYR_1063</name>
</gene>
<evidence type="ECO:0000256" key="3">
    <source>
        <dbReference type="ARBA" id="ARBA00023134"/>
    </source>
</evidence>
<dbReference type="Proteomes" id="UP001141327">
    <property type="component" value="Unassembled WGS sequence"/>
</dbReference>
<dbReference type="PANTHER" id="PTHR11259">
    <property type="entry name" value="RAS-RELATED GTP BINDING RAG/GTR YEAST"/>
    <property type="match status" value="1"/>
</dbReference>
<evidence type="ECO:0000256" key="4">
    <source>
        <dbReference type="SAM" id="MobiDB-lite"/>
    </source>
</evidence>
<dbReference type="Pfam" id="PF04670">
    <property type="entry name" value="Gtr1_RagA"/>
    <property type="match status" value="1"/>
</dbReference>
<organism evidence="5 6">
    <name type="scientific">Paratrimastix pyriformis</name>
    <dbReference type="NCBI Taxonomy" id="342808"/>
    <lineage>
        <taxon>Eukaryota</taxon>
        <taxon>Metamonada</taxon>
        <taxon>Preaxostyla</taxon>
        <taxon>Paratrimastigidae</taxon>
        <taxon>Paratrimastix</taxon>
    </lineage>
</organism>
<dbReference type="EMBL" id="JAPMOS010000003">
    <property type="protein sequence ID" value="KAJ4462428.1"/>
    <property type="molecule type" value="Genomic_DNA"/>
</dbReference>
<comment type="caution">
    <text evidence="5">The sequence shown here is derived from an EMBL/GenBank/DDBJ whole genome shotgun (WGS) entry which is preliminary data.</text>
</comment>
<comment type="similarity">
    <text evidence="1">Belongs to the GTR/RAG GTP-binding protein family.</text>
</comment>
<evidence type="ECO:0000256" key="1">
    <source>
        <dbReference type="ARBA" id="ARBA00007756"/>
    </source>
</evidence>
<evidence type="ECO:0000313" key="5">
    <source>
        <dbReference type="EMBL" id="KAJ4462428.1"/>
    </source>
</evidence>
<dbReference type="PANTHER" id="PTHR11259:SF1">
    <property type="entry name" value="RAS-RELATED GTP-BINDING PROTEIN"/>
    <property type="match status" value="1"/>
</dbReference>
<dbReference type="Gene3D" id="3.40.50.300">
    <property type="entry name" value="P-loop containing nucleotide triphosphate hydrolases"/>
    <property type="match status" value="1"/>
</dbReference>
<evidence type="ECO:0000256" key="2">
    <source>
        <dbReference type="ARBA" id="ARBA00022741"/>
    </source>
</evidence>
<keyword evidence="3" id="KW-0342">GTP-binding</keyword>
<dbReference type="Gene3D" id="3.30.450.190">
    <property type="match status" value="1"/>
</dbReference>
<name>A0ABQ8UUA6_9EUKA</name>